<accession>A0A5S3QNT2</accession>
<sequence>MRKLILYLGAFLLLGAVLTGFTNNAEQDATTDKSNELQSENPGNVDIQEGVSGIIAKVKELQKLTEERTDNTDEINELGEAIEKNWDSIEKKVEASHPEDYKNIEESLYPLIATAKKDKVNKTNLRTLSLETLDKLEAFKQKL</sequence>
<evidence type="ECO:0000313" key="2">
    <source>
        <dbReference type="EMBL" id="TMN23367.1"/>
    </source>
</evidence>
<evidence type="ECO:0008006" key="4">
    <source>
        <dbReference type="Google" id="ProtNLM"/>
    </source>
</evidence>
<feature type="chain" id="PRO_5039028972" description="DUF4363 family protein" evidence="1">
    <location>
        <begin position="26"/>
        <end position="143"/>
    </location>
</feature>
<dbReference type="EMBL" id="VCIA01000001">
    <property type="protein sequence ID" value="TMN23367.1"/>
    <property type="molecule type" value="Genomic_DNA"/>
</dbReference>
<dbReference type="AlphaFoldDB" id="A0A5S3QNT2"/>
<dbReference type="Proteomes" id="UP000306980">
    <property type="component" value="Unassembled WGS sequence"/>
</dbReference>
<keyword evidence="1" id="KW-0732">Signal</keyword>
<evidence type="ECO:0000256" key="1">
    <source>
        <dbReference type="SAM" id="SignalP"/>
    </source>
</evidence>
<dbReference type="OrthoDB" id="2858248at2"/>
<comment type="caution">
    <text evidence="2">The sequence shown here is derived from an EMBL/GenBank/DDBJ whole genome shotgun (WGS) entry which is preliminary data.</text>
</comment>
<organism evidence="2 3">
    <name type="scientific">Lentibacillus cibarius</name>
    <dbReference type="NCBI Taxonomy" id="2583219"/>
    <lineage>
        <taxon>Bacteria</taxon>
        <taxon>Bacillati</taxon>
        <taxon>Bacillota</taxon>
        <taxon>Bacilli</taxon>
        <taxon>Bacillales</taxon>
        <taxon>Bacillaceae</taxon>
        <taxon>Lentibacillus</taxon>
    </lineage>
</organism>
<protein>
    <recommendedName>
        <fullName evidence="4">DUF4363 family protein</fullName>
    </recommendedName>
</protein>
<feature type="signal peptide" evidence="1">
    <location>
        <begin position="1"/>
        <end position="25"/>
    </location>
</feature>
<proteinExistence type="predicted"/>
<name>A0A5S3QNT2_9BACI</name>
<gene>
    <name evidence="2" type="ORF">FFL34_15635</name>
</gene>
<dbReference type="RefSeq" id="WP_138604257.1">
    <property type="nucleotide sequence ID" value="NZ_VCIA01000001.1"/>
</dbReference>
<evidence type="ECO:0000313" key="3">
    <source>
        <dbReference type="Proteomes" id="UP000306980"/>
    </source>
</evidence>
<reference evidence="2 3" key="1">
    <citation type="submission" date="2019-05" db="EMBL/GenBank/DDBJ databases">
        <title>Genomic analysis of Lentibacillus sp. NKC220-2.</title>
        <authorList>
            <person name="Oh Y.J."/>
        </authorList>
    </citation>
    <scope>NUCLEOTIDE SEQUENCE [LARGE SCALE GENOMIC DNA]</scope>
    <source>
        <strain evidence="2 3">NKC220-2</strain>
    </source>
</reference>